<organism evidence="3">
    <name type="scientific">Oryza punctata</name>
    <name type="common">Red rice</name>
    <dbReference type="NCBI Taxonomy" id="4537"/>
    <lineage>
        <taxon>Eukaryota</taxon>
        <taxon>Viridiplantae</taxon>
        <taxon>Streptophyta</taxon>
        <taxon>Embryophyta</taxon>
        <taxon>Tracheophyta</taxon>
        <taxon>Spermatophyta</taxon>
        <taxon>Magnoliopsida</taxon>
        <taxon>Liliopsida</taxon>
        <taxon>Poales</taxon>
        <taxon>Poaceae</taxon>
        <taxon>BOP clade</taxon>
        <taxon>Oryzoideae</taxon>
        <taxon>Oryzeae</taxon>
        <taxon>Oryzinae</taxon>
        <taxon>Oryza</taxon>
    </lineage>
</organism>
<evidence type="ECO:0000256" key="1">
    <source>
        <dbReference type="ARBA" id="ARBA00007727"/>
    </source>
</evidence>
<dbReference type="EnsemblPlants" id="OPUNC11G00520.3">
    <property type="protein sequence ID" value="OPUNC11G00520.3"/>
    <property type="gene ID" value="OPUNC11G00520"/>
</dbReference>
<dbReference type="HOGENOM" id="CLU_869818_0_0_1"/>
<evidence type="ECO:0000313" key="3">
    <source>
        <dbReference type="EnsemblPlants" id="OPUNC11G00520.3"/>
    </source>
</evidence>
<evidence type="ECO:0000313" key="4">
    <source>
        <dbReference type="Proteomes" id="UP000026962"/>
    </source>
</evidence>
<accession>A0A0E0MBL1</accession>
<dbReference type="Gramene" id="OPUNC11G00520.3">
    <property type="protein sequence ID" value="OPUNC11G00520.3"/>
    <property type="gene ID" value="OPUNC11G00520"/>
</dbReference>
<dbReference type="Proteomes" id="UP000026962">
    <property type="component" value="Chromosome 11"/>
</dbReference>
<protein>
    <recommendedName>
        <fullName evidence="2">Trichome birefringence-like C-terminal domain-containing protein</fullName>
    </recommendedName>
</protein>
<dbReference type="eggNOG" id="ENOG502QUBK">
    <property type="taxonomic scope" value="Eukaryota"/>
</dbReference>
<proteinExistence type="inferred from homology"/>
<comment type="similarity">
    <text evidence="1">Belongs to the PC-esterase family. TBL subfamily.</text>
</comment>
<sequence length="357" mass="40020">MAFIQAAKDYDICKCRREPREMISHVNDLAKEAHSTKIELMDLRDIIERKSPQFWGMPFVRIKQDDGGIKTLLGGSEVSDTPSFTTRNYYMEVRNNSQKIDIFEGLLSDLDPEFVIVLASDVSAAEVVATLEGLRPCSIWESGAMVTRCSTSDHRAYVLVNHNGCIPAFTGSKCLIVAYDSPPDSIQYDNNQDSSGVMSVEFVEPGSKPHLHPDTAKEVDPFLSGFFHHPAQWGNPNGIKCVKETLPVLNYTKPLDLNHDMRMYDLVAKVAKNMKNVPVSLIDITRMSDYRKDTNTSLYSICQGKLLTPEQKAEPPKYADCIHWCLPGVPDVWNQILYTRILSKSSPSSPHPSLPPQ</sequence>
<feature type="domain" description="Trichome birefringence-like C-terminal" evidence="2">
    <location>
        <begin position="230"/>
        <end position="339"/>
    </location>
</feature>
<dbReference type="PANTHER" id="PTHR32285">
    <property type="entry name" value="PROTEIN TRICHOME BIREFRINGENCE-LIKE 9-RELATED"/>
    <property type="match status" value="1"/>
</dbReference>
<dbReference type="GO" id="GO:0005794">
    <property type="term" value="C:Golgi apparatus"/>
    <property type="evidence" value="ECO:0007669"/>
    <property type="project" value="TreeGrafter"/>
</dbReference>
<reference evidence="3" key="1">
    <citation type="submission" date="2015-04" db="UniProtKB">
        <authorList>
            <consortium name="EnsemblPlants"/>
        </authorList>
    </citation>
    <scope>IDENTIFICATION</scope>
</reference>
<name>A0A0E0MBL1_ORYPU</name>
<keyword evidence="4" id="KW-1185">Reference proteome</keyword>
<dbReference type="InterPro" id="IPR029962">
    <property type="entry name" value="TBL"/>
</dbReference>
<reference evidence="3" key="2">
    <citation type="submission" date="2018-05" db="EMBL/GenBank/DDBJ databases">
        <title>OpunRS2 (Oryza punctata Reference Sequence Version 2).</title>
        <authorList>
            <person name="Zhang J."/>
            <person name="Kudrna D."/>
            <person name="Lee S."/>
            <person name="Talag J."/>
            <person name="Welchert J."/>
            <person name="Wing R.A."/>
        </authorList>
    </citation>
    <scope>NUCLEOTIDE SEQUENCE [LARGE SCALE GENOMIC DNA]</scope>
</reference>
<dbReference type="GO" id="GO:1990538">
    <property type="term" value="F:xylan O-acetyltransferase activity"/>
    <property type="evidence" value="ECO:0007669"/>
    <property type="project" value="EnsemblPlants"/>
</dbReference>
<dbReference type="STRING" id="4537.A0A0E0MBL1"/>
<dbReference type="Pfam" id="PF13839">
    <property type="entry name" value="PC-Esterase"/>
    <property type="match status" value="1"/>
</dbReference>
<evidence type="ECO:0000259" key="2">
    <source>
        <dbReference type="Pfam" id="PF13839"/>
    </source>
</evidence>
<dbReference type="AlphaFoldDB" id="A0A0E0MBL1"/>
<dbReference type="InterPro" id="IPR026057">
    <property type="entry name" value="TBL_C"/>
</dbReference>
<dbReference type="GO" id="GO:0045492">
    <property type="term" value="P:xylan biosynthetic process"/>
    <property type="evidence" value="ECO:0007669"/>
    <property type="project" value="EnsemblPlants"/>
</dbReference>
<dbReference type="PANTHER" id="PTHR32285:SF285">
    <property type="entry name" value="XYLAN O-ACETYLTRANSFERASE 3"/>
    <property type="match status" value="1"/>
</dbReference>